<sequence length="85" mass="9464">MELLKSRMNQHSNSVVVSPEAGDFKEVSMPWTLVPATPYENWHLRVPVRSLANAAALVDGDALVALAPCLLRKASRRYSWRAAVF</sequence>
<organism evidence="1 2">
    <name type="scientific">Phytophthora fragariae</name>
    <dbReference type="NCBI Taxonomy" id="53985"/>
    <lineage>
        <taxon>Eukaryota</taxon>
        <taxon>Sar</taxon>
        <taxon>Stramenopiles</taxon>
        <taxon>Oomycota</taxon>
        <taxon>Peronosporomycetes</taxon>
        <taxon>Peronosporales</taxon>
        <taxon>Peronosporaceae</taxon>
        <taxon>Phytophthora</taxon>
    </lineage>
</organism>
<evidence type="ECO:0000313" key="2">
    <source>
        <dbReference type="Proteomes" id="UP000486351"/>
    </source>
</evidence>
<dbReference type="AlphaFoldDB" id="A0A6G0S022"/>
<accession>A0A6G0S022</accession>
<gene>
    <name evidence="1" type="ORF">PF008_g8258</name>
</gene>
<evidence type="ECO:0000313" key="1">
    <source>
        <dbReference type="EMBL" id="KAE9346496.1"/>
    </source>
</evidence>
<comment type="caution">
    <text evidence="1">The sequence shown here is derived from an EMBL/GenBank/DDBJ whole genome shotgun (WGS) entry which is preliminary data.</text>
</comment>
<reference evidence="1 2" key="1">
    <citation type="submission" date="2018-09" db="EMBL/GenBank/DDBJ databases">
        <title>Genomic investigation of the strawberry pathogen Phytophthora fragariae indicates pathogenicity is determined by transcriptional variation in three key races.</title>
        <authorList>
            <person name="Adams T.M."/>
            <person name="Armitage A.D."/>
            <person name="Sobczyk M.K."/>
            <person name="Bates H.J."/>
            <person name="Dunwell J.M."/>
            <person name="Nellist C.F."/>
            <person name="Harrison R.J."/>
        </authorList>
    </citation>
    <scope>NUCLEOTIDE SEQUENCE [LARGE SCALE GENOMIC DNA]</scope>
    <source>
        <strain evidence="1 2">NOV-77</strain>
    </source>
</reference>
<dbReference type="Proteomes" id="UP000486351">
    <property type="component" value="Unassembled WGS sequence"/>
</dbReference>
<dbReference type="EMBL" id="QXFY01000367">
    <property type="protein sequence ID" value="KAE9346496.1"/>
    <property type="molecule type" value="Genomic_DNA"/>
</dbReference>
<proteinExistence type="predicted"/>
<name>A0A6G0S022_9STRA</name>
<protein>
    <submittedName>
        <fullName evidence="1">Uncharacterized protein</fullName>
    </submittedName>
</protein>